<proteinExistence type="inferred from homology"/>
<dbReference type="InterPro" id="IPR046342">
    <property type="entry name" value="CBS_dom_sf"/>
</dbReference>
<dbReference type="Pfam" id="PF00571">
    <property type="entry name" value="CBS"/>
    <property type="match status" value="2"/>
</dbReference>
<dbReference type="GO" id="GO:0050660">
    <property type="term" value="F:flavin adenine dinucleotide binding"/>
    <property type="evidence" value="ECO:0007669"/>
    <property type="project" value="InterPro"/>
</dbReference>
<dbReference type="InterPro" id="IPR000644">
    <property type="entry name" value="CBS_dom"/>
</dbReference>
<evidence type="ECO:0000256" key="4">
    <source>
        <dbReference type="PROSITE-ProRule" id="PRU00703"/>
    </source>
</evidence>
<keyword evidence="8" id="KW-1185">Reference proteome</keyword>
<name>A0A5C4MW58_9RHOB</name>
<sequence>MADASNPAPRRDEGSDDTTEGQSRGFFSRIIEALSSSEDDKDKPAFPRLASVPGILNLRRMRAEDVAVPTSEIVAVPVTIPLPDLVEEFRESGRTRIPVYEGTLDQPLGIVNLKDVALRHGFGRGGDFNLRELLRPLLYVPPSMPLATLLQKMQAERIHMALIIDEYGGTDGLCTIEDLLETVVGEIDDEHDIAEPEHVSRESEGVWVVDGTTPIEEFEEVLGMDLTAHEEIDAEEVDTLGGLVFLLAGHVAKTGEVIVHPDGPIFEVLDADSRRVKRLRIRLPVEAR</sequence>
<dbReference type="Pfam" id="PF03471">
    <property type="entry name" value="CorC_HlyC"/>
    <property type="match status" value="1"/>
</dbReference>
<dbReference type="Gene3D" id="3.10.580.10">
    <property type="entry name" value="CBS-domain"/>
    <property type="match status" value="1"/>
</dbReference>
<evidence type="ECO:0000313" key="8">
    <source>
        <dbReference type="Proteomes" id="UP000305887"/>
    </source>
</evidence>
<keyword evidence="2" id="KW-0677">Repeat</keyword>
<evidence type="ECO:0000256" key="3">
    <source>
        <dbReference type="ARBA" id="ARBA00023122"/>
    </source>
</evidence>
<dbReference type="PROSITE" id="PS51371">
    <property type="entry name" value="CBS"/>
    <property type="match status" value="2"/>
</dbReference>
<dbReference type="PANTHER" id="PTHR22777:SF27">
    <property type="entry name" value="MAGNESIUM AND COBALT EFFLUX PROTEIN CORC"/>
    <property type="match status" value="1"/>
</dbReference>
<dbReference type="SUPFAM" id="SSF56176">
    <property type="entry name" value="FAD-binding/transporter-associated domain-like"/>
    <property type="match status" value="1"/>
</dbReference>
<dbReference type="AlphaFoldDB" id="A0A5C4MW58"/>
<dbReference type="RefSeq" id="WP_139077204.1">
    <property type="nucleotide sequence ID" value="NZ_VDFU01000014.1"/>
</dbReference>
<dbReference type="InterPro" id="IPR005170">
    <property type="entry name" value="Transptr-assoc_dom"/>
</dbReference>
<dbReference type="CDD" id="cd04590">
    <property type="entry name" value="CBS_pair_CorC_HlyC_assoc"/>
    <property type="match status" value="1"/>
</dbReference>
<gene>
    <name evidence="7" type="ORF">FHG66_12370</name>
</gene>
<feature type="domain" description="CBS" evidence="6">
    <location>
        <begin position="69"/>
        <end position="128"/>
    </location>
</feature>
<dbReference type="SMART" id="SM01091">
    <property type="entry name" value="CorC_HlyC"/>
    <property type="match status" value="1"/>
</dbReference>
<feature type="domain" description="CBS" evidence="6">
    <location>
        <begin position="133"/>
        <end position="190"/>
    </location>
</feature>
<dbReference type="SUPFAM" id="SSF54631">
    <property type="entry name" value="CBS-domain pair"/>
    <property type="match status" value="1"/>
</dbReference>
<evidence type="ECO:0000256" key="1">
    <source>
        <dbReference type="ARBA" id="ARBA00006446"/>
    </source>
</evidence>
<dbReference type="SMART" id="SM00116">
    <property type="entry name" value="CBS"/>
    <property type="match status" value="2"/>
</dbReference>
<evidence type="ECO:0000256" key="5">
    <source>
        <dbReference type="SAM" id="MobiDB-lite"/>
    </source>
</evidence>
<dbReference type="PANTHER" id="PTHR22777">
    <property type="entry name" value="HEMOLYSIN-RELATED"/>
    <property type="match status" value="1"/>
</dbReference>
<reference evidence="7 8" key="1">
    <citation type="submission" date="2019-06" db="EMBL/GenBank/DDBJ databases">
        <title>YIM 131921 draft genome.</title>
        <authorList>
            <person name="Jiang L."/>
        </authorList>
    </citation>
    <scope>NUCLEOTIDE SEQUENCE [LARGE SCALE GENOMIC DNA]</scope>
    <source>
        <strain evidence="7 8">YIM 131921</strain>
    </source>
</reference>
<dbReference type="InterPro" id="IPR044751">
    <property type="entry name" value="Ion_transp-like_CBS"/>
</dbReference>
<dbReference type="InterPro" id="IPR016169">
    <property type="entry name" value="FAD-bd_PCMH_sub2"/>
</dbReference>
<dbReference type="FunFam" id="3.10.580.10:FF:000002">
    <property type="entry name" value="Magnesium/cobalt efflux protein CorC"/>
    <property type="match status" value="1"/>
</dbReference>
<dbReference type="EMBL" id="VDFU01000014">
    <property type="protein sequence ID" value="TNC48959.1"/>
    <property type="molecule type" value="Genomic_DNA"/>
</dbReference>
<accession>A0A5C4MW58</accession>
<comment type="caution">
    <text evidence="7">The sequence shown here is derived from an EMBL/GenBank/DDBJ whole genome shotgun (WGS) entry which is preliminary data.</text>
</comment>
<protein>
    <submittedName>
        <fullName evidence="7">HlyC/CorC family transporter</fullName>
    </submittedName>
</protein>
<dbReference type="InterPro" id="IPR036318">
    <property type="entry name" value="FAD-bd_PCMH-like_sf"/>
</dbReference>
<keyword evidence="3 4" id="KW-0129">CBS domain</keyword>
<feature type="region of interest" description="Disordered" evidence="5">
    <location>
        <begin position="1"/>
        <end position="25"/>
    </location>
</feature>
<evidence type="ECO:0000259" key="6">
    <source>
        <dbReference type="PROSITE" id="PS51371"/>
    </source>
</evidence>
<dbReference type="GO" id="GO:0005886">
    <property type="term" value="C:plasma membrane"/>
    <property type="evidence" value="ECO:0007669"/>
    <property type="project" value="TreeGrafter"/>
</dbReference>
<dbReference type="Gene3D" id="3.30.465.10">
    <property type="match status" value="1"/>
</dbReference>
<dbReference type="Proteomes" id="UP000305887">
    <property type="component" value="Unassembled WGS sequence"/>
</dbReference>
<comment type="similarity">
    <text evidence="1">Belongs to the UPF0053 family. Hemolysin C subfamily.</text>
</comment>
<organism evidence="7 8">
    <name type="scientific">Rubellimicrobium rubrum</name>
    <dbReference type="NCBI Taxonomy" id="2585369"/>
    <lineage>
        <taxon>Bacteria</taxon>
        <taxon>Pseudomonadati</taxon>
        <taxon>Pseudomonadota</taxon>
        <taxon>Alphaproteobacteria</taxon>
        <taxon>Rhodobacterales</taxon>
        <taxon>Roseobacteraceae</taxon>
        <taxon>Rubellimicrobium</taxon>
    </lineage>
</organism>
<evidence type="ECO:0000256" key="2">
    <source>
        <dbReference type="ARBA" id="ARBA00022737"/>
    </source>
</evidence>
<evidence type="ECO:0000313" key="7">
    <source>
        <dbReference type="EMBL" id="TNC48959.1"/>
    </source>
</evidence>
<dbReference type="OrthoDB" id="9797674at2"/>